<comment type="caution">
    <text evidence="1">The sequence shown here is derived from an EMBL/GenBank/DDBJ whole genome shotgun (WGS) entry which is preliminary data.</text>
</comment>
<dbReference type="EMBL" id="CM029039">
    <property type="protein sequence ID" value="KAG2645235.1"/>
    <property type="molecule type" value="Genomic_DNA"/>
</dbReference>
<dbReference type="Proteomes" id="UP000823388">
    <property type="component" value="Chromosome 2K"/>
</dbReference>
<proteinExistence type="predicted"/>
<gene>
    <name evidence="1" type="ORF">PVAP13_2KG422705</name>
</gene>
<evidence type="ECO:0000313" key="2">
    <source>
        <dbReference type="Proteomes" id="UP000823388"/>
    </source>
</evidence>
<dbReference type="AlphaFoldDB" id="A0A8T0WCY8"/>
<keyword evidence="2" id="KW-1185">Reference proteome</keyword>
<organism evidence="1 2">
    <name type="scientific">Panicum virgatum</name>
    <name type="common">Blackwell switchgrass</name>
    <dbReference type="NCBI Taxonomy" id="38727"/>
    <lineage>
        <taxon>Eukaryota</taxon>
        <taxon>Viridiplantae</taxon>
        <taxon>Streptophyta</taxon>
        <taxon>Embryophyta</taxon>
        <taxon>Tracheophyta</taxon>
        <taxon>Spermatophyta</taxon>
        <taxon>Magnoliopsida</taxon>
        <taxon>Liliopsida</taxon>
        <taxon>Poales</taxon>
        <taxon>Poaceae</taxon>
        <taxon>PACMAD clade</taxon>
        <taxon>Panicoideae</taxon>
        <taxon>Panicodae</taxon>
        <taxon>Paniceae</taxon>
        <taxon>Panicinae</taxon>
        <taxon>Panicum</taxon>
        <taxon>Panicum sect. Hiantes</taxon>
    </lineage>
</organism>
<accession>A0A8T0WCY8</accession>
<protein>
    <submittedName>
        <fullName evidence="1">Uncharacterized protein</fullName>
    </submittedName>
</protein>
<name>A0A8T0WCY8_PANVG</name>
<evidence type="ECO:0000313" key="1">
    <source>
        <dbReference type="EMBL" id="KAG2645235.1"/>
    </source>
</evidence>
<sequence length="133" mass="14734">MALALACHDGRRREQSPAAWSRPWWWGRRVHRRRLPGLHQLIHCALLVSSPWVTCSPTSRSTSETCPRTSGPRSWSASRGWCPSASCCPHAAASRTRWRSASSRPDPPVVGLSRSLHGTTAFNMCVLNYIATG</sequence>
<reference evidence="1" key="1">
    <citation type="submission" date="2020-05" db="EMBL/GenBank/DDBJ databases">
        <title>WGS assembly of Panicum virgatum.</title>
        <authorList>
            <person name="Lovell J.T."/>
            <person name="Jenkins J."/>
            <person name="Shu S."/>
            <person name="Juenger T.E."/>
            <person name="Schmutz J."/>
        </authorList>
    </citation>
    <scope>NUCLEOTIDE SEQUENCE</scope>
    <source>
        <strain evidence="1">AP13</strain>
    </source>
</reference>